<accession>A0A6C0EXE0</accession>
<reference evidence="1" key="1">
    <citation type="journal article" date="2020" name="Nature">
        <title>Giant virus diversity and host interactions through global metagenomics.</title>
        <authorList>
            <person name="Schulz F."/>
            <person name="Roux S."/>
            <person name="Paez-Espino D."/>
            <person name="Jungbluth S."/>
            <person name="Walsh D.A."/>
            <person name="Denef V.J."/>
            <person name="McMahon K.D."/>
            <person name="Konstantinidis K.T."/>
            <person name="Eloe-Fadrosh E.A."/>
            <person name="Kyrpides N.C."/>
            <person name="Woyke T."/>
        </authorList>
    </citation>
    <scope>NUCLEOTIDE SEQUENCE</scope>
    <source>
        <strain evidence="1">GVMAG-M-3300009161-52</strain>
    </source>
</reference>
<dbReference type="EMBL" id="MN738980">
    <property type="protein sequence ID" value="QHT33874.1"/>
    <property type="molecule type" value="Genomic_DNA"/>
</dbReference>
<name>A0A6C0EXE0_9ZZZZ</name>
<evidence type="ECO:0000313" key="1">
    <source>
        <dbReference type="EMBL" id="QHT33874.1"/>
    </source>
</evidence>
<organism evidence="1">
    <name type="scientific">viral metagenome</name>
    <dbReference type="NCBI Taxonomy" id="1070528"/>
    <lineage>
        <taxon>unclassified sequences</taxon>
        <taxon>metagenomes</taxon>
        <taxon>organismal metagenomes</taxon>
    </lineage>
</organism>
<dbReference type="AlphaFoldDB" id="A0A6C0EXE0"/>
<sequence>MAYDFNTYRIDPRIKYGNTTNYSKIDSSRILKEETYKMHLTPPFWGNTFIPPTEDEKGWFRGGHLREKYNTNAIYKTQKLTNPRNQGEQEMLEYLYFYKDWKKDSVSKLPDPDPETKLQTQTILNKYNNIICNVSNNTPYQKLYEETKRKDKFAMPMAINGSNKVEDMYNNCLNKKTFEFKRYSNISPSYKQWLENPLYNGNVSQESEALKIMYMTGREVNKVNVYDSVYEDMAILNYNPNDDDIDKNINSTLGNRGTVGSGGTDYYRV</sequence>
<proteinExistence type="predicted"/>
<protein>
    <submittedName>
        <fullName evidence="1">Uncharacterized protein</fullName>
    </submittedName>
</protein>